<dbReference type="SUPFAM" id="SSF109604">
    <property type="entry name" value="HD-domain/PDEase-like"/>
    <property type="match status" value="1"/>
</dbReference>
<dbReference type="Proteomes" id="UP001226084">
    <property type="component" value="Unassembled WGS sequence"/>
</dbReference>
<dbReference type="InterPro" id="IPR009218">
    <property type="entry name" value="HD_phosphohydro"/>
</dbReference>
<evidence type="ECO:0000313" key="2">
    <source>
        <dbReference type="Proteomes" id="UP001226084"/>
    </source>
</evidence>
<dbReference type="AlphaFoldDB" id="A0AAP5AH77"/>
<sequence>MTFSPLSLPAAMQADLEAAYATPPRAYHGYPHVRAVLLHCQAVAEGPGWAHPREVQLAALYHDAIYEAGRNDNETRSAALARAQVERWLPGAGVDVARIEQLILLTARHGTLGAADVDPEAALFLDCDMAILGAPPDVFDAYDRGIAEEYAGHVPGFLFRLNRRRFLKHLLRSPRIFLSDFFHQRLDAPARANLRRRLGH</sequence>
<protein>
    <submittedName>
        <fullName evidence="1">Metal-dependent HD superfamily phosphohydrolase</fullName>
    </submittedName>
</protein>
<dbReference type="PANTHER" id="PTHR21174">
    <property type="match status" value="1"/>
</dbReference>
<reference evidence="1" key="1">
    <citation type="submission" date="2023-07" db="EMBL/GenBank/DDBJ databases">
        <title>Functional and genomic diversity of the sorghum phyllosphere microbiome.</title>
        <authorList>
            <person name="Shade A."/>
        </authorList>
    </citation>
    <scope>NUCLEOTIDE SEQUENCE</scope>
    <source>
        <strain evidence="1">SORGH_AS_0457</strain>
    </source>
</reference>
<evidence type="ECO:0000313" key="1">
    <source>
        <dbReference type="EMBL" id="MDQ1107902.1"/>
    </source>
</evidence>
<comment type="caution">
    <text evidence="1">The sequence shown here is derived from an EMBL/GenBank/DDBJ whole genome shotgun (WGS) entry which is preliminary data.</text>
</comment>
<organism evidence="1 2">
    <name type="scientific">Stenotrophomonas rhizophila</name>
    <dbReference type="NCBI Taxonomy" id="216778"/>
    <lineage>
        <taxon>Bacteria</taxon>
        <taxon>Pseudomonadati</taxon>
        <taxon>Pseudomonadota</taxon>
        <taxon>Gammaproteobacteria</taxon>
        <taxon>Lysobacterales</taxon>
        <taxon>Lysobacteraceae</taxon>
        <taxon>Stenotrophomonas</taxon>
    </lineage>
</organism>
<dbReference type="EMBL" id="JAUTAS010000001">
    <property type="protein sequence ID" value="MDQ1107902.1"/>
    <property type="molecule type" value="Genomic_DNA"/>
</dbReference>
<dbReference type="KEGG" id="srh:BAY15_2695"/>
<dbReference type="PIRSF" id="PIRSF035170">
    <property type="entry name" value="HD_phosphohydro"/>
    <property type="match status" value="1"/>
</dbReference>
<accession>A0AAP5AH77</accession>
<dbReference type="RefSeq" id="WP_068853588.1">
    <property type="nucleotide sequence ID" value="NZ_CP016294.1"/>
</dbReference>
<dbReference type="PANTHER" id="PTHR21174:SF0">
    <property type="entry name" value="HD PHOSPHOHYDROLASE FAMILY PROTEIN-RELATED"/>
    <property type="match status" value="1"/>
</dbReference>
<name>A0AAP5AH77_9GAMM</name>
<proteinExistence type="predicted"/>
<dbReference type="Gene3D" id="1.10.3210.10">
    <property type="entry name" value="Hypothetical protein af1432"/>
    <property type="match status" value="1"/>
</dbReference>
<gene>
    <name evidence="1" type="ORF">QE424_001061</name>
</gene>